<dbReference type="Gene3D" id="3.90.176.10">
    <property type="entry name" value="Toxin ADP-ribosyltransferase, Chain A, domain 1"/>
    <property type="match status" value="1"/>
</dbReference>
<dbReference type="PANTHER" id="PTHR45641">
    <property type="entry name" value="TETRATRICOPEPTIDE REPEAT PROTEIN (AFU_ORTHOLOGUE AFUA_6G03870)"/>
    <property type="match status" value="1"/>
</dbReference>
<dbReference type="Proteomes" id="UP000663844">
    <property type="component" value="Unassembled WGS sequence"/>
</dbReference>
<evidence type="ECO:0000256" key="3">
    <source>
        <dbReference type="PROSITE-ProRule" id="PRU00339"/>
    </source>
</evidence>
<feature type="repeat" description="TPR" evidence="3">
    <location>
        <begin position="420"/>
        <end position="453"/>
    </location>
</feature>
<gene>
    <name evidence="4" type="ORF">OXD698_LOCUS32805</name>
</gene>
<dbReference type="SMART" id="SM00028">
    <property type="entry name" value="TPR"/>
    <property type="match status" value="3"/>
</dbReference>
<dbReference type="PROSITE" id="PS51996">
    <property type="entry name" value="TR_MART"/>
    <property type="match status" value="1"/>
</dbReference>
<keyword evidence="2 3" id="KW-0802">TPR repeat</keyword>
<evidence type="ECO:0000313" key="4">
    <source>
        <dbReference type="EMBL" id="CAF4055592.1"/>
    </source>
</evidence>
<proteinExistence type="predicted"/>
<dbReference type="SUPFAM" id="SSF81901">
    <property type="entry name" value="HCP-like"/>
    <property type="match status" value="1"/>
</dbReference>
<dbReference type="Gene3D" id="1.25.40.10">
    <property type="entry name" value="Tetratricopeptide repeat domain"/>
    <property type="match status" value="2"/>
</dbReference>
<evidence type="ECO:0000256" key="2">
    <source>
        <dbReference type="ARBA" id="ARBA00022803"/>
    </source>
</evidence>
<organism evidence="4 5">
    <name type="scientific">Adineta steineri</name>
    <dbReference type="NCBI Taxonomy" id="433720"/>
    <lineage>
        <taxon>Eukaryota</taxon>
        <taxon>Metazoa</taxon>
        <taxon>Spiralia</taxon>
        <taxon>Gnathifera</taxon>
        <taxon>Rotifera</taxon>
        <taxon>Eurotatoria</taxon>
        <taxon>Bdelloidea</taxon>
        <taxon>Adinetida</taxon>
        <taxon>Adinetidae</taxon>
        <taxon>Adineta</taxon>
    </lineage>
</organism>
<dbReference type="InterPro" id="IPR019734">
    <property type="entry name" value="TPR_rpt"/>
</dbReference>
<evidence type="ECO:0008006" key="6">
    <source>
        <dbReference type="Google" id="ProtNLM"/>
    </source>
</evidence>
<dbReference type="EMBL" id="CAJOAZ010004362">
    <property type="protein sequence ID" value="CAF4055592.1"/>
    <property type="molecule type" value="Genomic_DNA"/>
</dbReference>
<sequence length="526" mass="60897">MLQVKGVFTNTDSLVNQLTNDQRLLERTDDNVAISIYNQSTSHTTSPIVERQRTTQNAKFLYFQMLIEVLLNRLPYDNEKSKQELIEIWKQKHSDGSILFQEFQRDYRSEKTIYWYTRGGFLSETINAVLRDNDIDILLAMRSFIIDLYKRLTELHRKQFGDKQSSIFRVYRGQSLPISELDLIRNSIGGFISINNFLSTSTDIDVALGFAAASKIADDLTHCLLQIDIDPRVASTAFASIKDESYYKRENEVLINLGSICRVETVEYDQQRELSLITVTLSDLDNYALKGLLEQEKKSIGKSITSLPWLLYRQGDYPRSTKYYQAALNDSTASDMDRALCNRGLGLIAGEKKEFDKQIHYRTNERDLFKKLNPLGYMTDIGQAQTAIGEAYVFKREFEKALGYLQKSLVLLLDNHFGRANTFKVIANLYDEKGEYRLALQSYMKALDIYQQHLDENDFNFARLYSDIGLTYGKVRDFQSQLKYYHKAREIFLKSSHPDHQQIANIENDIQRAIEQQKLFETCSTS</sequence>
<keyword evidence="1" id="KW-0677">Repeat</keyword>
<reference evidence="4" key="1">
    <citation type="submission" date="2021-02" db="EMBL/GenBank/DDBJ databases">
        <authorList>
            <person name="Nowell W R."/>
        </authorList>
    </citation>
    <scope>NUCLEOTIDE SEQUENCE</scope>
</reference>
<dbReference type="SUPFAM" id="SSF56399">
    <property type="entry name" value="ADP-ribosylation"/>
    <property type="match status" value="1"/>
</dbReference>
<evidence type="ECO:0000313" key="5">
    <source>
        <dbReference type="Proteomes" id="UP000663844"/>
    </source>
</evidence>
<comment type="caution">
    <text evidence="4">The sequence shown here is derived from an EMBL/GenBank/DDBJ whole genome shotgun (WGS) entry which is preliminary data.</text>
</comment>
<dbReference type="PANTHER" id="PTHR45641:SF19">
    <property type="entry name" value="NEPHROCYSTIN-3"/>
    <property type="match status" value="1"/>
</dbReference>
<dbReference type="Pfam" id="PF13424">
    <property type="entry name" value="TPR_12"/>
    <property type="match status" value="1"/>
</dbReference>
<name>A0A819SFD3_9BILA</name>
<protein>
    <recommendedName>
        <fullName evidence="6">Tetratricopeptide repeat protein</fullName>
    </recommendedName>
</protein>
<dbReference type="InterPro" id="IPR011990">
    <property type="entry name" value="TPR-like_helical_dom_sf"/>
</dbReference>
<evidence type="ECO:0000256" key="1">
    <source>
        <dbReference type="ARBA" id="ARBA00022737"/>
    </source>
</evidence>
<dbReference type="PROSITE" id="PS50005">
    <property type="entry name" value="TPR"/>
    <property type="match status" value="1"/>
</dbReference>
<accession>A0A819SFD3</accession>
<dbReference type="AlphaFoldDB" id="A0A819SFD3"/>